<dbReference type="EMBL" id="GEBQ01026672">
    <property type="protein sequence ID" value="JAT13305.1"/>
    <property type="molecule type" value="Transcribed_RNA"/>
</dbReference>
<reference evidence="1" key="1">
    <citation type="submission" date="2015-11" db="EMBL/GenBank/DDBJ databases">
        <title>De novo transcriptome assembly of four potential Pierce s Disease insect vectors from Arizona vineyards.</title>
        <authorList>
            <person name="Tassone E.E."/>
        </authorList>
    </citation>
    <scope>NUCLEOTIDE SEQUENCE</scope>
</reference>
<name>A0A1B6KPE2_9HEMI</name>
<dbReference type="PANTHER" id="PTHR46060">
    <property type="entry name" value="MARINER MOS1 TRANSPOSASE-LIKE PROTEIN"/>
    <property type="match status" value="1"/>
</dbReference>
<dbReference type="InterPro" id="IPR052709">
    <property type="entry name" value="Transposase-MT_Hybrid"/>
</dbReference>
<protein>
    <recommendedName>
        <fullName evidence="2">Histone-lysine N-methyltransferase SETMAR</fullName>
    </recommendedName>
</protein>
<dbReference type="Gene3D" id="3.30.420.10">
    <property type="entry name" value="Ribonuclease H-like superfamily/Ribonuclease H"/>
    <property type="match status" value="1"/>
</dbReference>
<dbReference type="InterPro" id="IPR036397">
    <property type="entry name" value="RNaseH_sf"/>
</dbReference>
<evidence type="ECO:0008006" key="2">
    <source>
        <dbReference type="Google" id="ProtNLM"/>
    </source>
</evidence>
<proteinExistence type="predicted"/>
<dbReference type="PANTHER" id="PTHR46060:SF1">
    <property type="entry name" value="MARINER MOS1 TRANSPOSASE-LIKE PROTEIN"/>
    <property type="match status" value="1"/>
</dbReference>
<sequence>DEHKRKRMESARVCLIHDNDQPHVARTTTDLIAKFGWEILDHPPYSSDSASSDYHLFPNFKLGGRRFSSDEELKAAVDTFLREFTGEWYDAGMIKLPERFKKCIDGDGDYAEKYLKVQAFRICTWFCNKIML</sequence>
<dbReference type="GO" id="GO:0003676">
    <property type="term" value="F:nucleic acid binding"/>
    <property type="evidence" value="ECO:0007669"/>
    <property type="project" value="InterPro"/>
</dbReference>
<feature type="non-terminal residue" evidence="1">
    <location>
        <position position="1"/>
    </location>
</feature>
<dbReference type="AlphaFoldDB" id="A0A1B6KPE2"/>
<evidence type="ECO:0000313" key="1">
    <source>
        <dbReference type="EMBL" id="JAT13305.1"/>
    </source>
</evidence>
<organism evidence="1">
    <name type="scientific">Graphocephala atropunctata</name>
    <dbReference type="NCBI Taxonomy" id="36148"/>
    <lineage>
        <taxon>Eukaryota</taxon>
        <taxon>Metazoa</taxon>
        <taxon>Ecdysozoa</taxon>
        <taxon>Arthropoda</taxon>
        <taxon>Hexapoda</taxon>
        <taxon>Insecta</taxon>
        <taxon>Pterygota</taxon>
        <taxon>Neoptera</taxon>
        <taxon>Paraneoptera</taxon>
        <taxon>Hemiptera</taxon>
        <taxon>Auchenorrhyncha</taxon>
        <taxon>Membracoidea</taxon>
        <taxon>Cicadellidae</taxon>
        <taxon>Cicadellinae</taxon>
        <taxon>Cicadellini</taxon>
        <taxon>Graphocephala</taxon>
    </lineage>
</organism>
<accession>A0A1B6KPE2</accession>
<gene>
    <name evidence="1" type="ORF">g.18558</name>
</gene>